<keyword evidence="5" id="KW-1185">Reference proteome</keyword>
<accession>A0A9N9SW74</accession>
<dbReference type="FunFam" id="4.10.640.10:FF:000018">
    <property type="entry name" value="28S ribosomal protein S18C, mitochondrial"/>
    <property type="match status" value="1"/>
</dbReference>
<reference evidence="4" key="1">
    <citation type="submission" date="2022-01" db="EMBL/GenBank/DDBJ databases">
        <authorList>
            <person name="King R."/>
        </authorList>
    </citation>
    <scope>NUCLEOTIDE SEQUENCE</scope>
</reference>
<dbReference type="AlphaFoldDB" id="A0A9N9SW74"/>
<dbReference type="GO" id="GO:0032543">
    <property type="term" value="P:mitochondrial translation"/>
    <property type="evidence" value="ECO:0007669"/>
    <property type="project" value="TreeGrafter"/>
</dbReference>
<name>A0A9N9SW74_DIABA</name>
<dbReference type="Pfam" id="PF01084">
    <property type="entry name" value="Ribosomal_S18"/>
    <property type="match status" value="1"/>
</dbReference>
<organism evidence="4 5">
    <name type="scientific">Diabrotica balteata</name>
    <name type="common">Banded cucumber beetle</name>
    <dbReference type="NCBI Taxonomy" id="107213"/>
    <lineage>
        <taxon>Eukaryota</taxon>
        <taxon>Metazoa</taxon>
        <taxon>Ecdysozoa</taxon>
        <taxon>Arthropoda</taxon>
        <taxon>Hexapoda</taxon>
        <taxon>Insecta</taxon>
        <taxon>Pterygota</taxon>
        <taxon>Neoptera</taxon>
        <taxon>Endopterygota</taxon>
        <taxon>Coleoptera</taxon>
        <taxon>Polyphaga</taxon>
        <taxon>Cucujiformia</taxon>
        <taxon>Chrysomeloidea</taxon>
        <taxon>Chrysomelidae</taxon>
        <taxon>Galerucinae</taxon>
        <taxon>Diabroticina</taxon>
        <taxon>Diabroticites</taxon>
        <taxon>Diabrotica</taxon>
    </lineage>
</organism>
<dbReference type="OrthoDB" id="10066799at2759"/>
<dbReference type="Gene3D" id="4.10.640.10">
    <property type="entry name" value="Ribosomal protein S18"/>
    <property type="match status" value="1"/>
</dbReference>
<proteinExistence type="inferred from homology"/>
<sequence>MNVFRRLSSHILKNRPGFVRSSSTNVDAPDFEMENPYEKEKVQCILCKHKIEPDYKNVRLLSQFQSPYTGRIYGRHITGLCKRQQHKVEKEIVKAQFAGLMAYYLKEPVFLQDPELFDVEKPIRPHRF</sequence>
<dbReference type="EMBL" id="OU898277">
    <property type="protein sequence ID" value="CAG9830450.1"/>
    <property type="molecule type" value="Genomic_DNA"/>
</dbReference>
<dbReference type="GO" id="GO:0070181">
    <property type="term" value="F:small ribosomal subunit rRNA binding"/>
    <property type="evidence" value="ECO:0007669"/>
    <property type="project" value="TreeGrafter"/>
</dbReference>
<dbReference type="InterPro" id="IPR001648">
    <property type="entry name" value="Ribosomal_bS18"/>
</dbReference>
<keyword evidence="2" id="KW-0689">Ribosomal protein</keyword>
<dbReference type="PANTHER" id="PTHR13479">
    <property type="entry name" value="30S RIBOSOMAL PROTEIN S18"/>
    <property type="match status" value="1"/>
</dbReference>
<evidence type="ECO:0000256" key="2">
    <source>
        <dbReference type="ARBA" id="ARBA00022980"/>
    </source>
</evidence>
<dbReference type="Proteomes" id="UP001153709">
    <property type="component" value="Chromosome 2"/>
</dbReference>
<evidence type="ECO:0000313" key="5">
    <source>
        <dbReference type="Proteomes" id="UP001153709"/>
    </source>
</evidence>
<evidence type="ECO:0000313" key="4">
    <source>
        <dbReference type="EMBL" id="CAG9830450.1"/>
    </source>
</evidence>
<dbReference type="GO" id="GO:0003735">
    <property type="term" value="F:structural constituent of ribosome"/>
    <property type="evidence" value="ECO:0007669"/>
    <property type="project" value="InterPro"/>
</dbReference>
<evidence type="ECO:0008006" key="6">
    <source>
        <dbReference type="Google" id="ProtNLM"/>
    </source>
</evidence>
<dbReference type="InterPro" id="IPR036870">
    <property type="entry name" value="Ribosomal_bS18_sf"/>
</dbReference>
<evidence type="ECO:0000256" key="3">
    <source>
        <dbReference type="ARBA" id="ARBA00023274"/>
    </source>
</evidence>
<evidence type="ECO:0000256" key="1">
    <source>
        <dbReference type="ARBA" id="ARBA00005589"/>
    </source>
</evidence>
<dbReference type="PANTHER" id="PTHR13479:SF40">
    <property type="entry name" value="SMALL RIBOSOMAL SUBUNIT PROTEIN BS18M"/>
    <property type="match status" value="1"/>
</dbReference>
<dbReference type="SUPFAM" id="SSF46911">
    <property type="entry name" value="Ribosomal protein S18"/>
    <property type="match status" value="1"/>
</dbReference>
<gene>
    <name evidence="4" type="ORF">DIABBA_LOCUS4151</name>
</gene>
<dbReference type="GO" id="GO:0005763">
    <property type="term" value="C:mitochondrial small ribosomal subunit"/>
    <property type="evidence" value="ECO:0007669"/>
    <property type="project" value="TreeGrafter"/>
</dbReference>
<keyword evidence="3" id="KW-0687">Ribonucleoprotein</keyword>
<protein>
    <recommendedName>
        <fullName evidence="6">Mitochondrial ribosomal protein S18C</fullName>
    </recommendedName>
</protein>
<comment type="similarity">
    <text evidence="1">Belongs to the bacterial ribosomal protein bS18 family.</text>
</comment>